<name>A0A4R3VWW8_9SPHI</name>
<feature type="transmembrane region" description="Helical" evidence="8">
    <location>
        <begin position="150"/>
        <end position="168"/>
    </location>
</feature>
<dbReference type="PRINTS" id="PR00173">
    <property type="entry name" value="EDTRNSPORT"/>
</dbReference>
<dbReference type="RefSeq" id="WP_132777893.1">
    <property type="nucleotide sequence ID" value="NZ_SMBZ01000024.1"/>
</dbReference>
<proteinExistence type="predicted"/>
<evidence type="ECO:0000256" key="3">
    <source>
        <dbReference type="ARBA" id="ARBA00022475"/>
    </source>
</evidence>
<dbReference type="OrthoDB" id="9768885at2"/>
<dbReference type="AlphaFoldDB" id="A0A4R3VWW8"/>
<dbReference type="NCBIfam" id="NF002461">
    <property type="entry name" value="PRK01663.1"/>
    <property type="match status" value="1"/>
</dbReference>
<dbReference type="GO" id="GO:0070778">
    <property type="term" value="P:L-aspartate transmembrane transport"/>
    <property type="evidence" value="ECO:0007669"/>
    <property type="project" value="TreeGrafter"/>
</dbReference>
<keyword evidence="10" id="KW-1185">Reference proteome</keyword>
<evidence type="ECO:0000256" key="1">
    <source>
        <dbReference type="ARBA" id="ARBA00004651"/>
    </source>
</evidence>
<feature type="transmembrane region" description="Helical" evidence="8">
    <location>
        <begin position="78"/>
        <end position="98"/>
    </location>
</feature>
<dbReference type="InterPro" id="IPR001991">
    <property type="entry name" value="Na-dicarboxylate_symporter"/>
</dbReference>
<organism evidence="9 10">
    <name type="scientific">Sphingobacterium alimentarium</name>
    <dbReference type="NCBI Taxonomy" id="797292"/>
    <lineage>
        <taxon>Bacteria</taxon>
        <taxon>Pseudomonadati</taxon>
        <taxon>Bacteroidota</taxon>
        <taxon>Sphingobacteriia</taxon>
        <taxon>Sphingobacteriales</taxon>
        <taxon>Sphingobacteriaceae</taxon>
        <taxon>Sphingobacterium</taxon>
    </lineage>
</organism>
<evidence type="ECO:0000256" key="5">
    <source>
        <dbReference type="ARBA" id="ARBA00022847"/>
    </source>
</evidence>
<keyword evidence="2" id="KW-0813">Transport</keyword>
<evidence type="ECO:0000256" key="4">
    <source>
        <dbReference type="ARBA" id="ARBA00022692"/>
    </source>
</evidence>
<dbReference type="GO" id="GO:0005886">
    <property type="term" value="C:plasma membrane"/>
    <property type="evidence" value="ECO:0007669"/>
    <property type="project" value="UniProtKB-SubCell"/>
</dbReference>
<keyword evidence="5" id="KW-0769">Symport</keyword>
<dbReference type="PANTHER" id="PTHR42865">
    <property type="entry name" value="PROTON/GLUTAMATE-ASPARTATE SYMPORTER"/>
    <property type="match status" value="1"/>
</dbReference>
<sequence>MKKLFKTLYFQVIIAILIGIALGHFYPEIGVALKPFGDGFIKLIKMIIAPLIFCSIVLGISGMQDVKKVGKIGVRSMVYFQITTFTAMFIALAVINLAKPGDGMNINVEHLDTSQVGTFIEGEKEQRGIVQFLLDIIPHNIIGSLAEGNILQVLFFAILLGFAFAKMGEKAEPVKTVLQSFLDGIFIVIKMIMKVAPLGAMGAIGFTVGRYGLDILKSLGMMMIWFYVACLIYIFVFIGLILYRNKISLWKFLKYIKEELLIVLGTSSSESVLPAIMEKLEKAGCNKSVVRLVIPTGYSFNLDGTAIYLTMASVFLAQAINQPMSLSEQLFLLFVLTFTSNGAAGVTGSGFIILAATLPVVGHIPVESIAIVFGIDRFMSEARALTNIIGNATAGLVIAKWEKELDMEQLNRVLEKNEVVTE</sequence>
<dbReference type="PANTHER" id="PTHR42865:SF1">
    <property type="entry name" value="AEROBIC C4-DICARBOXYLATE TRANSPORT PROTEIN"/>
    <property type="match status" value="1"/>
</dbReference>
<keyword evidence="3" id="KW-1003">Cell membrane</keyword>
<reference evidence="9 10" key="1">
    <citation type="submission" date="2019-03" db="EMBL/GenBank/DDBJ databases">
        <title>Genomic Encyclopedia of Type Strains, Phase IV (KMG-IV): sequencing the most valuable type-strain genomes for metagenomic binning, comparative biology and taxonomic classification.</title>
        <authorList>
            <person name="Goeker M."/>
        </authorList>
    </citation>
    <scope>NUCLEOTIDE SEQUENCE [LARGE SCALE GENOMIC DNA]</scope>
    <source>
        <strain evidence="9 10">DSM 22362</strain>
    </source>
</reference>
<evidence type="ECO:0000256" key="8">
    <source>
        <dbReference type="SAM" id="Phobius"/>
    </source>
</evidence>
<dbReference type="FunFam" id="1.10.3860.10:FF:000001">
    <property type="entry name" value="C4-dicarboxylate transport protein"/>
    <property type="match status" value="1"/>
</dbReference>
<evidence type="ECO:0000313" key="10">
    <source>
        <dbReference type="Proteomes" id="UP000295197"/>
    </source>
</evidence>
<dbReference type="InterPro" id="IPR036458">
    <property type="entry name" value="Na:dicarbo_symporter_sf"/>
</dbReference>
<keyword evidence="4 8" id="KW-0812">Transmembrane</keyword>
<dbReference type="InterPro" id="IPR018107">
    <property type="entry name" value="Na-dicarboxylate_symporter_CS"/>
</dbReference>
<accession>A0A4R3VWW8</accession>
<keyword evidence="6 8" id="KW-1133">Transmembrane helix</keyword>
<protein>
    <submittedName>
        <fullName evidence="9">Aerobic C4-dicarboxylate transport protein</fullName>
    </submittedName>
</protein>
<dbReference type="GO" id="GO:0015366">
    <property type="term" value="F:malate:proton symporter activity"/>
    <property type="evidence" value="ECO:0007669"/>
    <property type="project" value="TreeGrafter"/>
</dbReference>
<feature type="transmembrane region" description="Helical" evidence="8">
    <location>
        <begin position="180"/>
        <end position="204"/>
    </location>
</feature>
<keyword evidence="7 8" id="KW-0472">Membrane</keyword>
<dbReference type="EMBL" id="SMBZ01000024">
    <property type="protein sequence ID" value="TCV12253.1"/>
    <property type="molecule type" value="Genomic_DNA"/>
</dbReference>
<dbReference type="SUPFAM" id="SSF118215">
    <property type="entry name" value="Proton glutamate symport protein"/>
    <property type="match status" value="1"/>
</dbReference>
<feature type="transmembrane region" description="Helical" evidence="8">
    <location>
        <begin position="46"/>
        <end position="66"/>
    </location>
</feature>
<evidence type="ECO:0000256" key="6">
    <source>
        <dbReference type="ARBA" id="ARBA00022989"/>
    </source>
</evidence>
<evidence type="ECO:0000313" key="9">
    <source>
        <dbReference type="EMBL" id="TCV12253.1"/>
    </source>
</evidence>
<evidence type="ECO:0000256" key="7">
    <source>
        <dbReference type="ARBA" id="ARBA00023136"/>
    </source>
</evidence>
<dbReference type="Proteomes" id="UP000295197">
    <property type="component" value="Unassembled WGS sequence"/>
</dbReference>
<feature type="transmembrane region" description="Helical" evidence="8">
    <location>
        <begin position="224"/>
        <end position="243"/>
    </location>
</feature>
<dbReference type="PROSITE" id="PS00714">
    <property type="entry name" value="NA_DICARBOXYL_SYMP_2"/>
    <property type="match status" value="1"/>
</dbReference>
<dbReference type="GO" id="GO:0015138">
    <property type="term" value="F:fumarate transmembrane transporter activity"/>
    <property type="evidence" value="ECO:0007669"/>
    <property type="project" value="TreeGrafter"/>
</dbReference>
<dbReference type="GO" id="GO:0015141">
    <property type="term" value="F:succinate transmembrane transporter activity"/>
    <property type="evidence" value="ECO:0007669"/>
    <property type="project" value="TreeGrafter"/>
</dbReference>
<comment type="subcellular location">
    <subcellularLocation>
        <location evidence="1">Cell membrane</location>
        <topology evidence="1">Multi-pass membrane protein</topology>
    </subcellularLocation>
</comment>
<dbReference type="Gene3D" id="1.10.3860.10">
    <property type="entry name" value="Sodium:dicarboxylate symporter"/>
    <property type="match status" value="1"/>
</dbReference>
<feature type="transmembrane region" description="Helical" evidence="8">
    <location>
        <begin position="330"/>
        <end position="354"/>
    </location>
</feature>
<dbReference type="PROSITE" id="PS00713">
    <property type="entry name" value="NA_DICARBOXYL_SYMP_1"/>
    <property type="match status" value="1"/>
</dbReference>
<dbReference type="Pfam" id="PF00375">
    <property type="entry name" value="SDF"/>
    <property type="match status" value="1"/>
</dbReference>
<comment type="caution">
    <text evidence="9">The sequence shown here is derived from an EMBL/GenBank/DDBJ whole genome shotgun (WGS) entry which is preliminary data.</text>
</comment>
<gene>
    <name evidence="9" type="ORF">EDC17_102420</name>
</gene>
<feature type="transmembrane region" description="Helical" evidence="8">
    <location>
        <begin position="7"/>
        <end position="26"/>
    </location>
</feature>
<evidence type="ECO:0000256" key="2">
    <source>
        <dbReference type="ARBA" id="ARBA00022448"/>
    </source>
</evidence>